<dbReference type="Pfam" id="PF03306">
    <property type="entry name" value="AAL_decarboxy"/>
    <property type="match status" value="1"/>
</dbReference>
<dbReference type="RefSeq" id="WP_153421017.1">
    <property type="nucleotide sequence ID" value="NZ_WFLM01000004.1"/>
</dbReference>
<comment type="caution">
    <text evidence="2">The sequence shown here is derived from an EMBL/GenBank/DDBJ whole genome shotgun (WGS) entry which is preliminary data.</text>
</comment>
<dbReference type="OrthoDB" id="9342582at2"/>
<dbReference type="InterPro" id="IPR005128">
    <property type="entry name" value="Acetolactate_a_deCO2ase"/>
</dbReference>
<evidence type="ECO:0000313" key="2">
    <source>
        <dbReference type="EMBL" id="KAB8037939.1"/>
    </source>
</evidence>
<keyword evidence="1" id="KW-0472">Membrane</keyword>
<dbReference type="AlphaFoldDB" id="A0A6N6VQS4"/>
<sequence length="240" mass="27822">MNSNLFNILKILKYYFCIFLFIMVTKIYSQEVFYKGSIQSVKSRDYSAKVILEDFVNKKNLYALGPVENLNGEITIMNGKYYISSVNNNQLITINSNEKKAIFLVWSEVKEWKKATNLNKKVINIKEFQDELEKLAINSKIDLDKPFVFKVTGIIESINYHILSPIPLNKPNLNHRDSSKNIFKENMKGDIIGFYSKKHEGIFTHHGSFIHFHVVDDSGHTGHIDNITLNKNVSVYFPEF</sequence>
<dbReference type="SUPFAM" id="SSF117856">
    <property type="entry name" value="AF0104/ALDC/Ptd012-like"/>
    <property type="match status" value="1"/>
</dbReference>
<proteinExistence type="predicted"/>
<keyword evidence="1" id="KW-0812">Transmembrane</keyword>
<dbReference type="Gene3D" id="3.30.1330.80">
    <property type="entry name" value="Hypothetical protein, similar to alpha- acetolactate decarboxylase, domain 2"/>
    <property type="match status" value="1"/>
</dbReference>
<dbReference type="EMBL" id="WFLM01000004">
    <property type="protein sequence ID" value="KAB8037939.1"/>
    <property type="molecule type" value="Genomic_DNA"/>
</dbReference>
<dbReference type="UniPathway" id="UPA00626">
    <property type="reaction ID" value="UER00678"/>
</dbReference>
<name>A0A6N6VQS4_9BACT</name>
<keyword evidence="3" id="KW-1185">Reference proteome</keyword>
<evidence type="ECO:0000313" key="3">
    <source>
        <dbReference type="Proteomes" id="UP000437748"/>
    </source>
</evidence>
<evidence type="ECO:0000256" key="1">
    <source>
        <dbReference type="SAM" id="Phobius"/>
    </source>
</evidence>
<feature type="transmembrane region" description="Helical" evidence="1">
    <location>
        <begin position="12"/>
        <end position="29"/>
    </location>
</feature>
<dbReference type="Proteomes" id="UP000437748">
    <property type="component" value="Unassembled WGS sequence"/>
</dbReference>
<dbReference type="GO" id="GO:0047605">
    <property type="term" value="F:acetolactate decarboxylase activity"/>
    <property type="evidence" value="ECO:0007669"/>
    <property type="project" value="InterPro"/>
</dbReference>
<accession>A0A6N6VQS4</accession>
<keyword evidence="1" id="KW-1133">Transmembrane helix</keyword>
<gene>
    <name evidence="2" type="ORF">GCL60_12260</name>
</gene>
<reference evidence="2 3" key="1">
    <citation type="submission" date="2019-10" db="EMBL/GenBank/DDBJ databases">
        <title>New species of Slilvanegrellaceae.</title>
        <authorList>
            <person name="Pitt A."/>
            <person name="Hahn M.W."/>
        </authorList>
    </citation>
    <scope>NUCLEOTIDE SEQUENCE [LARGE SCALE GENOMIC DNA]</scope>
    <source>
        <strain evidence="2 3">SP-Ram-0.45-NSY-1</strain>
    </source>
</reference>
<organism evidence="2 3">
    <name type="scientific">Silvanigrella paludirubra</name>
    <dbReference type="NCBI Taxonomy" id="2499159"/>
    <lineage>
        <taxon>Bacteria</taxon>
        <taxon>Pseudomonadati</taxon>
        <taxon>Bdellovibrionota</taxon>
        <taxon>Oligoflexia</taxon>
        <taxon>Silvanigrellales</taxon>
        <taxon>Silvanigrellaceae</taxon>
        <taxon>Silvanigrella</taxon>
    </lineage>
</organism>
<protein>
    <submittedName>
        <fullName evidence="2">Uncharacterized protein</fullName>
    </submittedName>
</protein>
<dbReference type="GO" id="GO:0045151">
    <property type="term" value="P:acetoin biosynthetic process"/>
    <property type="evidence" value="ECO:0007669"/>
    <property type="project" value="InterPro"/>
</dbReference>